<dbReference type="InterPro" id="IPR001789">
    <property type="entry name" value="Sig_transdc_resp-reg_receiver"/>
</dbReference>
<dbReference type="InterPro" id="IPR011006">
    <property type="entry name" value="CheY-like_superfamily"/>
</dbReference>
<feature type="modified residue" description="4-aspartylphosphate" evidence="3">
    <location>
        <position position="61"/>
    </location>
</feature>
<evidence type="ECO:0000313" key="6">
    <source>
        <dbReference type="EMBL" id="MBH8564828.1"/>
    </source>
</evidence>
<dbReference type="AlphaFoldDB" id="A0A8J7HWG0"/>
<dbReference type="InterPro" id="IPR039420">
    <property type="entry name" value="WalR-like"/>
</dbReference>
<dbReference type="InterPro" id="IPR016032">
    <property type="entry name" value="Sig_transdc_resp-reg_C-effctor"/>
</dbReference>
<keyword evidence="7" id="KW-1185">Reference proteome</keyword>
<evidence type="ECO:0000259" key="4">
    <source>
        <dbReference type="PROSITE" id="PS50043"/>
    </source>
</evidence>
<sequence length="214" mass="23470">MEKSIPKPIRVITVDDHQILRGGIKFLLLAFDDIELVGEAANGEEALHLCEQLQPHVVLMDLMMSGMNGAETTKAIKRKYSKIQVLVLTSFMETELIKQAMTAGAIGYLLKGASIDELADAIRAGAAGYSMLSTEVIQALCHTPKSYLPVETLSKRQQEVLELIALGLTNEAIAERMRLSPSTIRHHVTHILNRLGVANRTEAATRLFADTHTA</sequence>
<dbReference type="GO" id="GO:0006355">
    <property type="term" value="P:regulation of DNA-templated transcription"/>
    <property type="evidence" value="ECO:0007669"/>
    <property type="project" value="InterPro"/>
</dbReference>
<organism evidence="6 7">
    <name type="scientific">Amazonocrinis nigriterrae CENA67</name>
    <dbReference type="NCBI Taxonomy" id="2794033"/>
    <lineage>
        <taxon>Bacteria</taxon>
        <taxon>Bacillati</taxon>
        <taxon>Cyanobacteriota</taxon>
        <taxon>Cyanophyceae</taxon>
        <taxon>Nostocales</taxon>
        <taxon>Nostocaceae</taxon>
        <taxon>Amazonocrinis</taxon>
        <taxon>Amazonocrinis nigriterrae</taxon>
    </lineage>
</organism>
<keyword evidence="2" id="KW-0238">DNA-binding</keyword>
<feature type="domain" description="Response regulatory" evidence="5">
    <location>
        <begin position="10"/>
        <end position="126"/>
    </location>
</feature>
<dbReference type="CDD" id="cd06170">
    <property type="entry name" value="LuxR_C_like"/>
    <property type="match status" value="1"/>
</dbReference>
<dbReference type="Pfam" id="PF00196">
    <property type="entry name" value="GerE"/>
    <property type="match status" value="1"/>
</dbReference>
<dbReference type="Pfam" id="PF00072">
    <property type="entry name" value="Response_reg"/>
    <property type="match status" value="1"/>
</dbReference>
<evidence type="ECO:0000256" key="3">
    <source>
        <dbReference type="PROSITE-ProRule" id="PRU00169"/>
    </source>
</evidence>
<dbReference type="PROSITE" id="PS50043">
    <property type="entry name" value="HTH_LUXR_2"/>
    <property type="match status" value="1"/>
</dbReference>
<dbReference type="PRINTS" id="PR00038">
    <property type="entry name" value="HTHLUXR"/>
</dbReference>
<dbReference type="Proteomes" id="UP000632766">
    <property type="component" value="Unassembled WGS sequence"/>
</dbReference>
<dbReference type="PANTHER" id="PTHR43214">
    <property type="entry name" value="TWO-COMPONENT RESPONSE REGULATOR"/>
    <property type="match status" value="1"/>
</dbReference>
<dbReference type="SMART" id="SM00421">
    <property type="entry name" value="HTH_LUXR"/>
    <property type="match status" value="1"/>
</dbReference>
<dbReference type="SUPFAM" id="SSF46894">
    <property type="entry name" value="C-terminal effector domain of the bipartite response regulators"/>
    <property type="match status" value="1"/>
</dbReference>
<protein>
    <submittedName>
        <fullName evidence="6">Response regulator transcription factor</fullName>
    </submittedName>
</protein>
<evidence type="ECO:0000259" key="5">
    <source>
        <dbReference type="PROSITE" id="PS50110"/>
    </source>
</evidence>
<dbReference type="GO" id="GO:0003677">
    <property type="term" value="F:DNA binding"/>
    <property type="evidence" value="ECO:0007669"/>
    <property type="project" value="UniProtKB-KW"/>
</dbReference>
<dbReference type="InterPro" id="IPR058245">
    <property type="entry name" value="NreC/VraR/RcsB-like_REC"/>
</dbReference>
<dbReference type="Gene3D" id="3.40.50.2300">
    <property type="match status" value="1"/>
</dbReference>
<reference evidence="6 7" key="1">
    <citation type="journal article" date="2021" name="Int. J. Syst. Evol. Microbiol.">
        <title>Amazonocrinis nigriterrae gen. nov., sp. nov., Atlanticothrix silvestris gen. nov., sp. nov. and Dendronalium phyllosphericum gen. nov., sp. nov., nostocacean cyanobacteria from Brazilian environments.</title>
        <authorList>
            <person name="Alvarenga D.O."/>
            <person name="Andreote A.P.D."/>
            <person name="Branco L.H.Z."/>
            <person name="Delbaje E."/>
            <person name="Cruz R.B."/>
            <person name="Varani A.M."/>
            <person name="Fiore M.F."/>
        </authorList>
    </citation>
    <scope>NUCLEOTIDE SEQUENCE [LARGE SCALE GENOMIC DNA]</scope>
    <source>
        <strain evidence="6 7">CENA67</strain>
    </source>
</reference>
<dbReference type="RefSeq" id="WP_198126653.1">
    <property type="nucleotide sequence ID" value="NZ_JAECZC010000053.1"/>
</dbReference>
<dbReference type="SUPFAM" id="SSF52172">
    <property type="entry name" value="CheY-like"/>
    <property type="match status" value="1"/>
</dbReference>
<dbReference type="PROSITE" id="PS00622">
    <property type="entry name" value="HTH_LUXR_1"/>
    <property type="match status" value="1"/>
</dbReference>
<keyword evidence="1 3" id="KW-0597">Phosphoprotein</keyword>
<feature type="domain" description="HTH luxR-type" evidence="4">
    <location>
        <begin position="146"/>
        <end position="211"/>
    </location>
</feature>
<dbReference type="PANTHER" id="PTHR43214:SF43">
    <property type="entry name" value="TWO-COMPONENT RESPONSE REGULATOR"/>
    <property type="match status" value="1"/>
</dbReference>
<accession>A0A8J7HWG0</accession>
<dbReference type="InterPro" id="IPR000792">
    <property type="entry name" value="Tscrpt_reg_LuxR_C"/>
</dbReference>
<dbReference type="SMART" id="SM00448">
    <property type="entry name" value="REC"/>
    <property type="match status" value="1"/>
</dbReference>
<dbReference type="EMBL" id="JAECZC010000053">
    <property type="protein sequence ID" value="MBH8564828.1"/>
    <property type="molecule type" value="Genomic_DNA"/>
</dbReference>
<evidence type="ECO:0000256" key="2">
    <source>
        <dbReference type="ARBA" id="ARBA00023125"/>
    </source>
</evidence>
<dbReference type="PROSITE" id="PS50110">
    <property type="entry name" value="RESPONSE_REGULATORY"/>
    <property type="match status" value="1"/>
</dbReference>
<name>A0A8J7HWG0_9NOST</name>
<proteinExistence type="predicted"/>
<dbReference type="GO" id="GO:0000160">
    <property type="term" value="P:phosphorelay signal transduction system"/>
    <property type="evidence" value="ECO:0007669"/>
    <property type="project" value="InterPro"/>
</dbReference>
<dbReference type="CDD" id="cd17535">
    <property type="entry name" value="REC_NarL-like"/>
    <property type="match status" value="1"/>
</dbReference>
<gene>
    <name evidence="6" type="ORF">I8748_22035</name>
</gene>
<evidence type="ECO:0000256" key="1">
    <source>
        <dbReference type="ARBA" id="ARBA00022553"/>
    </source>
</evidence>
<comment type="caution">
    <text evidence="6">The sequence shown here is derived from an EMBL/GenBank/DDBJ whole genome shotgun (WGS) entry which is preliminary data.</text>
</comment>
<evidence type="ECO:0000313" key="7">
    <source>
        <dbReference type="Proteomes" id="UP000632766"/>
    </source>
</evidence>